<dbReference type="InterPro" id="IPR029063">
    <property type="entry name" value="SAM-dependent_MTases_sf"/>
</dbReference>
<dbReference type="Gene3D" id="3.40.50.150">
    <property type="entry name" value="Vaccinia Virus protein VP39"/>
    <property type="match status" value="1"/>
</dbReference>
<reference evidence="1 2" key="1">
    <citation type="submission" date="2022-04" db="EMBL/GenBank/DDBJ databases">
        <title>Streptomyces sp. nov. LCR6-01 isolated from Lichen of Dirinaria sp.</title>
        <authorList>
            <person name="Kanchanasin P."/>
            <person name="Tanasupawat S."/>
            <person name="Phongsopitanun W."/>
        </authorList>
    </citation>
    <scope>NUCLEOTIDE SEQUENCE [LARGE SCALE GENOMIC DNA]</scope>
    <source>
        <strain evidence="1 2">LCR6-01</strain>
    </source>
</reference>
<evidence type="ECO:0000313" key="1">
    <source>
        <dbReference type="EMBL" id="MCK8676089.1"/>
    </source>
</evidence>
<evidence type="ECO:0000313" key="2">
    <source>
        <dbReference type="Proteomes" id="UP001522868"/>
    </source>
</evidence>
<keyword evidence="2" id="KW-1185">Reference proteome</keyword>
<sequence length="353" mass="37463">MGLPSAYGAAERVAGSAADKAADETSARATVALADLRALGEAYRRAMETAAATPETRAAMEVFVAEFSAAVQRCLTEGAGDEEIAAAVAPLRDALGSSPLIRRGQRQDRGHPGDFEMIEYLLSGRNDAEPGTLAWQIDSYLQDSAITRQHRNKIAHQAGLIRRTLSGTSADGGGRRVLLVACGGAADLRAVEPELFAAGDLVVLNDVDADALEYARAALPPATALHTAVEPGNVLQALPALERHGPYDLVLAGGLFDYLPDRYARLLIAYAMTRLCVPGGDFHFSNIAAGNPFAHLMKYLADWPLIERTRQDVEDLVRAAAPHQTARLSVGADQTGYTLLARLTRAAAPVRSG</sequence>
<comment type="caution">
    <text evidence="1">The sequence shown here is derived from an EMBL/GenBank/DDBJ whole genome shotgun (WGS) entry which is preliminary data.</text>
</comment>
<dbReference type="Proteomes" id="UP001522868">
    <property type="component" value="Unassembled WGS sequence"/>
</dbReference>
<name>A0ABT0I451_9ACTN</name>
<dbReference type="SUPFAM" id="SSF53335">
    <property type="entry name" value="S-adenosyl-L-methionine-dependent methyltransferases"/>
    <property type="match status" value="1"/>
</dbReference>
<dbReference type="EMBL" id="JALPTH010000001">
    <property type="protein sequence ID" value="MCK8676089.1"/>
    <property type="molecule type" value="Genomic_DNA"/>
</dbReference>
<evidence type="ECO:0008006" key="3">
    <source>
        <dbReference type="Google" id="ProtNLM"/>
    </source>
</evidence>
<gene>
    <name evidence="1" type="ORF">M1O15_01395</name>
</gene>
<proteinExistence type="predicted"/>
<dbReference type="RefSeq" id="WP_248631273.1">
    <property type="nucleotide sequence ID" value="NZ_JALPTH010000001.1"/>
</dbReference>
<organism evidence="1 2">
    <name type="scientific">Streptomyces lichenis</name>
    <dbReference type="NCBI Taxonomy" id="2306967"/>
    <lineage>
        <taxon>Bacteria</taxon>
        <taxon>Bacillati</taxon>
        <taxon>Actinomycetota</taxon>
        <taxon>Actinomycetes</taxon>
        <taxon>Kitasatosporales</taxon>
        <taxon>Streptomycetaceae</taxon>
        <taxon>Streptomyces</taxon>
    </lineage>
</organism>
<accession>A0ABT0I451</accession>
<protein>
    <recommendedName>
        <fullName evidence="3">Class I SAM-dependent methyltransferase</fullName>
    </recommendedName>
</protein>